<dbReference type="AlphaFoldDB" id="A0AAD9LHV8"/>
<name>A0AAD9LHV8_9STRA</name>
<accession>A0AAD9LHV8</accession>
<evidence type="ECO:0000313" key="3">
    <source>
        <dbReference type="Proteomes" id="UP001259832"/>
    </source>
</evidence>
<feature type="domain" description="Apiosidase-like catalytic" evidence="1">
    <location>
        <begin position="34"/>
        <end position="91"/>
    </location>
</feature>
<dbReference type="Gene3D" id="3.20.20.80">
    <property type="entry name" value="Glycosidases"/>
    <property type="match status" value="1"/>
</dbReference>
<evidence type="ECO:0000313" key="2">
    <source>
        <dbReference type="EMBL" id="KAK1936980.1"/>
    </source>
</evidence>
<dbReference type="InterPro" id="IPR025277">
    <property type="entry name" value="Apiosidase-like_cat_dom"/>
</dbReference>
<protein>
    <recommendedName>
        <fullName evidence="1">Apiosidase-like catalytic domain-containing protein</fullName>
    </recommendedName>
</protein>
<keyword evidence="3" id="KW-1185">Reference proteome</keyword>
<reference evidence="2" key="1">
    <citation type="submission" date="2023-08" db="EMBL/GenBank/DDBJ databases">
        <title>Reference Genome Resource for the Citrus Pathogen Phytophthora citrophthora.</title>
        <authorList>
            <person name="Moller H."/>
            <person name="Coetzee B."/>
            <person name="Rose L.J."/>
            <person name="Van Niekerk J.M."/>
        </authorList>
    </citation>
    <scope>NUCLEOTIDE SEQUENCE</scope>
    <source>
        <strain evidence="2">STE-U-9442</strain>
    </source>
</reference>
<dbReference type="Proteomes" id="UP001259832">
    <property type="component" value="Unassembled WGS sequence"/>
</dbReference>
<sequence length="92" mass="10576">MKSPVCIAVLLSLTVWTSATLFWIDLAITAPQYGRYLYRTNTKQPFFWQADTAWELIHKLDKTSIDFYLRTRSEQGFNAVLAVVIAEKNGTM</sequence>
<proteinExistence type="predicted"/>
<dbReference type="PANTHER" id="PTHR37836">
    <property type="entry name" value="LMO1036 PROTEIN"/>
    <property type="match status" value="1"/>
</dbReference>
<dbReference type="PANTHER" id="PTHR37836:SF2">
    <property type="entry name" value="DUF4038 DOMAIN-CONTAINING PROTEIN"/>
    <property type="match status" value="1"/>
</dbReference>
<dbReference type="Pfam" id="PF13204">
    <property type="entry name" value="Apiosidase"/>
    <property type="match status" value="1"/>
</dbReference>
<evidence type="ECO:0000259" key="1">
    <source>
        <dbReference type="Pfam" id="PF13204"/>
    </source>
</evidence>
<gene>
    <name evidence="2" type="ORF">P3T76_009758</name>
</gene>
<organism evidence="2 3">
    <name type="scientific">Phytophthora citrophthora</name>
    <dbReference type="NCBI Taxonomy" id="4793"/>
    <lineage>
        <taxon>Eukaryota</taxon>
        <taxon>Sar</taxon>
        <taxon>Stramenopiles</taxon>
        <taxon>Oomycota</taxon>
        <taxon>Peronosporomycetes</taxon>
        <taxon>Peronosporales</taxon>
        <taxon>Peronosporaceae</taxon>
        <taxon>Phytophthora</taxon>
    </lineage>
</organism>
<dbReference type="EMBL" id="JASMQC010000020">
    <property type="protein sequence ID" value="KAK1936980.1"/>
    <property type="molecule type" value="Genomic_DNA"/>
</dbReference>
<comment type="caution">
    <text evidence="2">The sequence shown here is derived from an EMBL/GenBank/DDBJ whole genome shotgun (WGS) entry which is preliminary data.</text>
</comment>